<accession>A0A8H4INS5</accession>
<feature type="compositionally biased region" description="Low complexity" evidence="1">
    <location>
        <begin position="139"/>
        <end position="151"/>
    </location>
</feature>
<dbReference type="AlphaFoldDB" id="A0A8H4INS5"/>
<comment type="caution">
    <text evidence="2">The sequence shown here is derived from an EMBL/GenBank/DDBJ whole genome shotgun (WGS) entry which is preliminary data.</text>
</comment>
<dbReference type="Proteomes" id="UP000572817">
    <property type="component" value="Unassembled WGS sequence"/>
</dbReference>
<feature type="region of interest" description="Disordered" evidence="1">
    <location>
        <begin position="135"/>
        <end position="246"/>
    </location>
</feature>
<dbReference type="EMBL" id="WWBZ02000051">
    <property type="protein sequence ID" value="KAF4304229.1"/>
    <property type="molecule type" value="Genomic_DNA"/>
</dbReference>
<keyword evidence="3" id="KW-1185">Reference proteome</keyword>
<feature type="compositionally biased region" description="Low complexity" evidence="1">
    <location>
        <begin position="176"/>
        <end position="195"/>
    </location>
</feature>
<organism evidence="2 3">
    <name type="scientific">Botryosphaeria dothidea</name>
    <dbReference type="NCBI Taxonomy" id="55169"/>
    <lineage>
        <taxon>Eukaryota</taxon>
        <taxon>Fungi</taxon>
        <taxon>Dikarya</taxon>
        <taxon>Ascomycota</taxon>
        <taxon>Pezizomycotina</taxon>
        <taxon>Dothideomycetes</taxon>
        <taxon>Dothideomycetes incertae sedis</taxon>
        <taxon>Botryosphaeriales</taxon>
        <taxon>Botryosphaeriaceae</taxon>
        <taxon>Botryosphaeria</taxon>
    </lineage>
</organism>
<sequence>MSKKYHPRGAHISQPSGAGGTGGGGQPPRKPTDGHGSGGHKANKPCNRCGRHDKHSEPCKRLCQHCRTYNHIGLPCTSPKSYVNQNMTGSKPKGLAKHVLSEEFQRVSNRIVSMWYAMLHQHNKSNRQLGALVARRGRPASSRPFAPRPHATYPTAANTTREGYLFGDQTPRVRLPPASAYQQPAGGPAPSPAQGNGRNFGAPTNSGPHGNTGGHQASQGSGRGKRARSGEPEDGPVTKKHKDSKE</sequence>
<name>A0A8H4INS5_9PEZI</name>
<evidence type="ECO:0000313" key="3">
    <source>
        <dbReference type="Proteomes" id="UP000572817"/>
    </source>
</evidence>
<protein>
    <submittedName>
        <fullName evidence="2">Uncharacterized protein</fullName>
    </submittedName>
</protein>
<evidence type="ECO:0000313" key="2">
    <source>
        <dbReference type="EMBL" id="KAF4304229.1"/>
    </source>
</evidence>
<evidence type="ECO:0000256" key="1">
    <source>
        <dbReference type="SAM" id="MobiDB-lite"/>
    </source>
</evidence>
<feature type="region of interest" description="Disordered" evidence="1">
    <location>
        <begin position="1"/>
        <end position="52"/>
    </location>
</feature>
<gene>
    <name evidence="2" type="ORF">GTA08_BOTSDO08197</name>
</gene>
<reference evidence="2" key="1">
    <citation type="submission" date="2020-04" db="EMBL/GenBank/DDBJ databases">
        <title>Genome Assembly and Annotation of Botryosphaeria dothidea sdau 11-99, a Latent Pathogen of Apple Fruit Ring Rot in China.</title>
        <authorList>
            <person name="Yu C."/>
            <person name="Diao Y."/>
            <person name="Lu Q."/>
            <person name="Zhao J."/>
            <person name="Cui S."/>
            <person name="Peng C."/>
            <person name="He B."/>
            <person name="Liu H."/>
        </authorList>
    </citation>
    <scope>NUCLEOTIDE SEQUENCE [LARGE SCALE GENOMIC DNA]</scope>
    <source>
        <strain evidence="2">Sdau11-99</strain>
    </source>
</reference>
<feature type="compositionally biased region" description="Gly residues" evidence="1">
    <location>
        <begin position="17"/>
        <end position="26"/>
    </location>
</feature>
<proteinExistence type="predicted"/>
<feature type="compositionally biased region" description="Polar residues" evidence="1">
    <location>
        <begin position="202"/>
        <end position="220"/>
    </location>
</feature>